<evidence type="ECO:0000256" key="17">
    <source>
        <dbReference type="ARBA" id="ARBA00041185"/>
    </source>
</evidence>
<feature type="transmembrane region" description="Helical" evidence="21">
    <location>
        <begin position="186"/>
        <end position="204"/>
    </location>
</feature>
<dbReference type="GO" id="GO:0071555">
    <property type="term" value="P:cell wall organization"/>
    <property type="evidence" value="ECO:0007669"/>
    <property type="project" value="UniProtKB-KW"/>
</dbReference>
<keyword evidence="10 21" id="KW-1133">Transmembrane helix</keyword>
<feature type="transmembrane region" description="Helical" evidence="21">
    <location>
        <begin position="55"/>
        <end position="73"/>
    </location>
</feature>
<keyword evidence="7 21" id="KW-0812">Transmembrane</keyword>
<dbReference type="InterPro" id="IPR013437">
    <property type="entry name" value="FtsW"/>
</dbReference>
<feature type="transmembrane region" description="Helical" evidence="21">
    <location>
        <begin position="265"/>
        <end position="295"/>
    </location>
</feature>
<dbReference type="InterPro" id="IPR018365">
    <property type="entry name" value="Cell_cycle_FtsW-rel_CS"/>
</dbReference>
<accession>A0A1F7GKB7</accession>
<evidence type="ECO:0000256" key="13">
    <source>
        <dbReference type="ARBA" id="ARBA00023316"/>
    </source>
</evidence>
<evidence type="ECO:0000256" key="18">
    <source>
        <dbReference type="ARBA" id="ARBA00041418"/>
    </source>
</evidence>
<feature type="transmembrane region" description="Helical" evidence="21">
    <location>
        <begin position="307"/>
        <end position="328"/>
    </location>
</feature>
<protein>
    <recommendedName>
        <fullName evidence="17">Probable peptidoglycan glycosyltransferase FtsW</fullName>
        <ecNumber evidence="19">2.4.99.28</ecNumber>
    </recommendedName>
    <alternativeName>
        <fullName evidence="18">Cell division protein FtsW</fullName>
    </alternativeName>
    <alternativeName>
        <fullName evidence="15">Cell wall polymerase</fullName>
    </alternativeName>
    <alternativeName>
        <fullName evidence="14">Peptidoglycan polymerase</fullName>
    </alternativeName>
</protein>
<evidence type="ECO:0000256" key="9">
    <source>
        <dbReference type="ARBA" id="ARBA00022984"/>
    </source>
</evidence>
<dbReference type="PANTHER" id="PTHR30474:SF2">
    <property type="entry name" value="PEPTIDOGLYCAN GLYCOSYLTRANSFERASE FTSW-RELATED"/>
    <property type="match status" value="1"/>
</dbReference>
<dbReference type="GO" id="GO:0015648">
    <property type="term" value="F:lipid-linked peptidoglycan transporter activity"/>
    <property type="evidence" value="ECO:0007669"/>
    <property type="project" value="TreeGrafter"/>
</dbReference>
<feature type="transmembrane region" description="Helical" evidence="21">
    <location>
        <begin position="114"/>
        <end position="137"/>
    </location>
</feature>
<dbReference type="NCBIfam" id="TIGR02614">
    <property type="entry name" value="ftsW"/>
    <property type="match status" value="1"/>
</dbReference>
<keyword evidence="9" id="KW-0573">Peptidoglycan synthesis</keyword>
<evidence type="ECO:0000256" key="14">
    <source>
        <dbReference type="ARBA" id="ARBA00032370"/>
    </source>
</evidence>
<dbReference type="GO" id="GO:0008955">
    <property type="term" value="F:peptidoglycan glycosyltransferase activity"/>
    <property type="evidence" value="ECO:0007669"/>
    <property type="project" value="UniProtKB-EC"/>
</dbReference>
<evidence type="ECO:0000256" key="16">
    <source>
        <dbReference type="ARBA" id="ARBA00038053"/>
    </source>
</evidence>
<evidence type="ECO:0000256" key="20">
    <source>
        <dbReference type="ARBA" id="ARBA00049902"/>
    </source>
</evidence>
<dbReference type="Proteomes" id="UP000176850">
    <property type="component" value="Unassembled WGS sequence"/>
</dbReference>
<comment type="pathway">
    <text evidence="2">Cell wall biogenesis; peptidoglycan biosynthesis.</text>
</comment>
<feature type="transmembrane region" description="Helical" evidence="21">
    <location>
        <begin position="16"/>
        <end position="35"/>
    </location>
</feature>
<evidence type="ECO:0000256" key="2">
    <source>
        <dbReference type="ARBA" id="ARBA00004752"/>
    </source>
</evidence>
<evidence type="ECO:0000256" key="15">
    <source>
        <dbReference type="ARBA" id="ARBA00033270"/>
    </source>
</evidence>
<keyword evidence="8" id="KW-0133">Cell shape</keyword>
<comment type="subcellular location">
    <subcellularLocation>
        <location evidence="1">Cell membrane</location>
        <topology evidence="1">Multi-pass membrane protein</topology>
    </subcellularLocation>
</comment>
<comment type="similarity">
    <text evidence="16">Belongs to the SEDS family. FtsW subfamily.</text>
</comment>
<comment type="catalytic activity">
    <reaction evidence="20">
        <text>[GlcNAc-(1-&gt;4)-Mur2Ac(oyl-L-Ala-gamma-D-Glu-L-Lys-D-Ala-D-Ala)](n)-di-trans,octa-cis-undecaprenyl diphosphate + beta-D-GlcNAc-(1-&gt;4)-Mur2Ac(oyl-L-Ala-gamma-D-Glu-L-Lys-D-Ala-D-Ala)-di-trans,octa-cis-undecaprenyl diphosphate = [GlcNAc-(1-&gt;4)-Mur2Ac(oyl-L-Ala-gamma-D-Glu-L-Lys-D-Ala-D-Ala)](n+1)-di-trans,octa-cis-undecaprenyl diphosphate + di-trans,octa-cis-undecaprenyl diphosphate + H(+)</text>
        <dbReference type="Rhea" id="RHEA:23708"/>
        <dbReference type="Rhea" id="RHEA-COMP:9602"/>
        <dbReference type="Rhea" id="RHEA-COMP:9603"/>
        <dbReference type="ChEBI" id="CHEBI:15378"/>
        <dbReference type="ChEBI" id="CHEBI:58405"/>
        <dbReference type="ChEBI" id="CHEBI:60033"/>
        <dbReference type="ChEBI" id="CHEBI:78435"/>
        <dbReference type="EC" id="2.4.99.28"/>
    </reaction>
</comment>
<feature type="transmembrane region" description="Helical" evidence="21">
    <location>
        <begin position="340"/>
        <end position="361"/>
    </location>
</feature>
<reference evidence="22 23" key="1">
    <citation type="journal article" date="2016" name="Nat. Commun.">
        <title>Thousands of microbial genomes shed light on interconnected biogeochemical processes in an aquifer system.</title>
        <authorList>
            <person name="Anantharaman K."/>
            <person name="Brown C.T."/>
            <person name="Hug L.A."/>
            <person name="Sharon I."/>
            <person name="Castelle C.J."/>
            <person name="Probst A.J."/>
            <person name="Thomas B.C."/>
            <person name="Singh A."/>
            <person name="Wilkins M.J."/>
            <person name="Karaoz U."/>
            <person name="Brodie E.L."/>
            <person name="Williams K.H."/>
            <person name="Hubbard S.S."/>
            <person name="Banfield J.F."/>
        </authorList>
    </citation>
    <scope>NUCLEOTIDE SEQUENCE [LARGE SCALE GENOMIC DNA]</scope>
</reference>
<dbReference type="GO" id="GO:0008360">
    <property type="term" value="P:regulation of cell shape"/>
    <property type="evidence" value="ECO:0007669"/>
    <property type="project" value="UniProtKB-KW"/>
</dbReference>
<evidence type="ECO:0000256" key="21">
    <source>
        <dbReference type="SAM" id="Phobius"/>
    </source>
</evidence>
<comment type="caution">
    <text evidence="22">The sequence shown here is derived from an EMBL/GenBank/DDBJ whole genome shotgun (WGS) entry which is preliminary data.</text>
</comment>
<keyword evidence="6" id="KW-0808">Transferase</keyword>
<evidence type="ECO:0000256" key="11">
    <source>
        <dbReference type="ARBA" id="ARBA00023136"/>
    </source>
</evidence>
<evidence type="ECO:0000256" key="4">
    <source>
        <dbReference type="ARBA" id="ARBA00022618"/>
    </source>
</evidence>
<keyword evidence="3" id="KW-1003">Cell membrane</keyword>
<dbReference type="GO" id="GO:0005886">
    <property type="term" value="C:plasma membrane"/>
    <property type="evidence" value="ECO:0007669"/>
    <property type="project" value="UniProtKB-SubCell"/>
</dbReference>
<evidence type="ECO:0000256" key="12">
    <source>
        <dbReference type="ARBA" id="ARBA00023306"/>
    </source>
</evidence>
<keyword evidence="5" id="KW-0328">Glycosyltransferase</keyword>
<evidence type="ECO:0000256" key="5">
    <source>
        <dbReference type="ARBA" id="ARBA00022676"/>
    </source>
</evidence>
<dbReference type="EMBL" id="MFZH01000013">
    <property type="protein sequence ID" value="OGK19305.1"/>
    <property type="molecule type" value="Genomic_DNA"/>
</dbReference>
<dbReference type="GO" id="GO:0051301">
    <property type="term" value="P:cell division"/>
    <property type="evidence" value="ECO:0007669"/>
    <property type="project" value="UniProtKB-KW"/>
</dbReference>
<dbReference type="PANTHER" id="PTHR30474">
    <property type="entry name" value="CELL CYCLE PROTEIN"/>
    <property type="match status" value="1"/>
</dbReference>
<feature type="transmembrane region" description="Helical" evidence="21">
    <location>
        <begin position="80"/>
        <end position="102"/>
    </location>
</feature>
<name>A0A1F7GKB7_9BACT</name>
<dbReference type="AlphaFoldDB" id="A0A1F7GKB7"/>
<evidence type="ECO:0000256" key="7">
    <source>
        <dbReference type="ARBA" id="ARBA00022692"/>
    </source>
</evidence>
<sequence length="364" mass="40392">MVRSKIVTSVKNKRNTFLLFFLPIILTTIGLFFIFDASSITAFRTLGDSFYFLKLQLIWMGIGIIAMIFFSLFDYRKLYYLAFPGLVITIILLIIVLIPGVGSRISGARRWIDLGVFSIQPTEIAKFGVILYLCSWFKHREKHAFGSFLLLLGFVMALIMIQPDMGTAIIIFSLFIAIYYLAGNNLVHLFFLAPVAAGVIYFLIKIAPYRLSRLMVFLDPQKDPMGIGYHINQILISLSSGGLLGRGLSASRQKYQFLPEAHTDSIFAIIGEEIGFVGALFLIGIFVLLLVHIFIVARKSNDRFGQLLAGGIFALIGLQAIINLGSMVGIMPLTGIPLPFISYGGSSLLIFFSLMGIVLSISKK</sequence>
<dbReference type="Pfam" id="PF01098">
    <property type="entry name" value="FTSW_RODA_SPOVE"/>
    <property type="match status" value="1"/>
</dbReference>
<evidence type="ECO:0000256" key="3">
    <source>
        <dbReference type="ARBA" id="ARBA00022475"/>
    </source>
</evidence>
<evidence type="ECO:0000256" key="1">
    <source>
        <dbReference type="ARBA" id="ARBA00004651"/>
    </source>
</evidence>
<evidence type="ECO:0000313" key="23">
    <source>
        <dbReference type="Proteomes" id="UP000176850"/>
    </source>
</evidence>
<keyword evidence="12" id="KW-0131">Cell cycle</keyword>
<organism evidence="22 23">
    <name type="scientific">Candidatus Roizmanbacteria bacterium RIFCSPHIGHO2_01_FULL_39_24</name>
    <dbReference type="NCBI Taxonomy" id="1802032"/>
    <lineage>
        <taxon>Bacteria</taxon>
        <taxon>Candidatus Roizmaniibacteriota</taxon>
    </lineage>
</organism>
<dbReference type="GO" id="GO:0032153">
    <property type="term" value="C:cell division site"/>
    <property type="evidence" value="ECO:0007669"/>
    <property type="project" value="TreeGrafter"/>
</dbReference>
<keyword evidence="4 22" id="KW-0132">Cell division</keyword>
<evidence type="ECO:0000256" key="6">
    <source>
        <dbReference type="ARBA" id="ARBA00022679"/>
    </source>
</evidence>
<evidence type="ECO:0000256" key="10">
    <source>
        <dbReference type="ARBA" id="ARBA00022989"/>
    </source>
</evidence>
<dbReference type="PROSITE" id="PS00428">
    <property type="entry name" value="FTSW_RODA_SPOVE"/>
    <property type="match status" value="1"/>
</dbReference>
<dbReference type="GO" id="GO:0009252">
    <property type="term" value="P:peptidoglycan biosynthetic process"/>
    <property type="evidence" value="ECO:0007669"/>
    <property type="project" value="UniProtKB-KW"/>
</dbReference>
<dbReference type="InterPro" id="IPR001182">
    <property type="entry name" value="FtsW/RodA"/>
</dbReference>
<evidence type="ECO:0000256" key="19">
    <source>
        <dbReference type="ARBA" id="ARBA00044770"/>
    </source>
</evidence>
<gene>
    <name evidence="22" type="ORF">A2799_00525</name>
</gene>
<feature type="transmembrane region" description="Helical" evidence="21">
    <location>
        <begin position="149"/>
        <end position="180"/>
    </location>
</feature>
<dbReference type="EC" id="2.4.99.28" evidence="19"/>
<proteinExistence type="inferred from homology"/>
<evidence type="ECO:0000313" key="22">
    <source>
        <dbReference type="EMBL" id="OGK19305.1"/>
    </source>
</evidence>
<keyword evidence="11 21" id="KW-0472">Membrane</keyword>
<keyword evidence="13" id="KW-0961">Cell wall biogenesis/degradation</keyword>
<evidence type="ECO:0000256" key="8">
    <source>
        <dbReference type="ARBA" id="ARBA00022960"/>
    </source>
</evidence>